<organism evidence="2">
    <name type="scientific">Kwoniella bestiolae CBS 10118</name>
    <dbReference type="NCBI Taxonomy" id="1296100"/>
    <lineage>
        <taxon>Eukaryota</taxon>
        <taxon>Fungi</taxon>
        <taxon>Dikarya</taxon>
        <taxon>Basidiomycota</taxon>
        <taxon>Agaricomycotina</taxon>
        <taxon>Tremellomycetes</taxon>
        <taxon>Tremellales</taxon>
        <taxon>Cryptococcaceae</taxon>
        <taxon>Kwoniella</taxon>
    </lineage>
</organism>
<evidence type="ECO:0000313" key="3">
    <source>
        <dbReference type="EMBL" id="WVW85079.1"/>
    </source>
</evidence>
<feature type="compositionally biased region" description="Polar residues" evidence="1">
    <location>
        <begin position="14"/>
        <end position="25"/>
    </location>
</feature>
<dbReference type="VEuPathDB" id="FungiDB:I302_05620"/>
<name>A0A1B9FZH5_9TREE</name>
<gene>
    <name evidence="2" type="ORF">I302_05620</name>
    <name evidence="3" type="ORF">I302_107115</name>
</gene>
<dbReference type="RefSeq" id="XP_019045231.1">
    <property type="nucleotide sequence ID" value="XM_019192234.1"/>
</dbReference>
<dbReference type="AlphaFoldDB" id="A0A1B9FZH5"/>
<evidence type="ECO:0000313" key="2">
    <source>
        <dbReference type="EMBL" id="OCF24161.1"/>
    </source>
</evidence>
<reference evidence="3" key="2">
    <citation type="submission" date="2013-07" db="EMBL/GenBank/DDBJ databases">
        <authorList>
            <consortium name="The Broad Institute Genome Sequencing Platform"/>
            <person name="Cuomo C."/>
            <person name="Litvintseva A."/>
            <person name="Chen Y."/>
            <person name="Heitman J."/>
            <person name="Sun S."/>
            <person name="Springer D."/>
            <person name="Dromer F."/>
            <person name="Young S.K."/>
            <person name="Zeng Q."/>
            <person name="Gargeya S."/>
            <person name="Fitzgerald M."/>
            <person name="Abouelleil A."/>
            <person name="Alvarado L."/>
            <person name="Berlin A.M."/>
            <person name="Chapman S.B."/>
            <person name="Dewar J."/>
            <person name="Goldberg J."/>
            <person name="Griggs A."/>
            <person name="Gujja S."/>
            <person name="Hansen M."/>
            <person name="Howarth C."/>
            <person name="Imamovic A."/>
            <person name="Larimer J."/>
            <person name="McCowan C."/>
            <person name="Murphy C."/>
            <person name="Pearson M."/>
            <person name="Priest M."/>
            <person name="Roberts A."/>
            <person name="Saif S."/>
            <person name="Shea T."/>
            <person name="Sykes S."/>
            <person name="Wortman J."/>
            <person name="Nusbaum C."/>
            <person name="Birren B."/>
        </authorList>
    </citation>
    <scope>NUCLEOTIDE SEQUENCE</scope>
    <source>
        <strain evidence="3">CBS 10118</strain>
    </source>
</reference>
<sequence length="200" mass="22696">MIGSLPAHPLISDRATQPAPSSMDNWSVVEGQTPIGVPREHESDLERQISNYKPAARNLFEEIKVSGSSTQKIVTRAEWITATRLDDFAERSCDYTFLMNCNEKNQIISRYCRYPTGKVTFTINPSMALQWMFKYRDRVAADMSRRFKVCTSDGVRQTKTTSRRSCLASIAARALTRVLEYSARIISERQGRSIVFLKGS</sequence>
<reference evidence="2" key="1">
    <citation type="submission" date="2013-07" db="EMBL/GenBank/DDBJ databases">
        <title>The Genome Sequence of Cryptococcus bestiolae CBS10118.</title>
        <authorList>
            <consortium name="The Broad Institute Genome Sequencing Platform"/>
            <person name="Cuomo C."/>
            <person name="Litvintseva A."/>
            <person name="Chen Y."/>
            <person name="Heitman J."/>
            <person name="Sun S."/>
            <person name="Springer D."/>
            <person name="Dromer F."/>
            <person name="Young S.K."/>
            <person name="Zeng Q."/>
            <person name="Gargeya S."/>
            <person name="Fitzgerald M."/>
            <person name="Abouelleil A."/>
            <person name="Alvarado L."/>
            <person name="Berlin A.M."/>
            <person name="Chapman S.B."/>
            <person name="Dewar J."/>
            <person name="Goldberg J."/>
            <person name="Griggs A."/>
            <person name="Gujja S."/>
            <person name="Hansen M."/>
            <person name="Howarth C."/>
            <person name="Imamovic A."/>
            <person name="Larimer J."/>
            <person name="McCowan C."/>
            <person name="Murphy C."/>
            <person name="Pearson M."/>
            <person name="Priest M."/>
            <person name="Roberts A."/>
            <person name="Saif S."/>
            <person name="Shea T."/>
            <person name="Sykes S."/>
            <person name="Wortman J."/>
            <person name="Nusbaum C."/>
            <person name="Birren B."/>
        </authorList>
    </citation>
    <scope>NUCLEOTIDE SEQUENCE [LARGE SCALE GENOMIC DNA]</scope>
    <source>
        <strain evidence="2">CBS 10118</strain>
    </source>
</reference>
<reference evidence="2" key="3">
    <citation type="submission" date="2014-01" db="EMBL/GenBank/DDBJ databases">
        <title>Evolution of pathogenesis and genome organization in the Tremellales.</title>
        <authorList>
            <person name="Cuomo C."/>
            <person name="Litvintseva A."/>
            <person name="Heitman J."/>
            <person name="Chen Y."/>
            <person name="Sun S."/>
            <person name="Springer D."/>
            <person name="Dromer F."/>
            <person name="Young S."/>
            <person name="Zeng Q."/>
            <person name="Chapman S."/>
            <person name="Gujja S."/>
            <person name="Saif S."/>
            <person name="Birren B."/>
        </authorList>
    </citation>
    <scope>NUCLEOTIDE SEQUENCE</scope>
    <source>
        <strain evidence="2">CBS 10118</strain>
    </source>
</reference>
<dbReference type="EMBL" id="KI894022">
    <property type="protein sequence ID" value="OCF24161.1"/>
    <property type="molecule type" value="Genomic_DNA"/>
</dbReference>
<accession>A0A1B9FZH5</accession>
<dbReference type="GeneID" id="30210019"/>
<dbReference type="Proteomes" id="UP000092730">
    <property type="component" value="Chromosome 5"/>
</dbReference>
<protein>
    <submittedName>
        <fullName evidence="2">Uncharacterized protein</fullName>
    </submittedName>
</protein>
<evidence type="ECO:0000256" key="1">
    <source>
        <dbReference type="SAM" id="MobiDB-lite"/>
    </source>
</evidence>
<keyword evidence="4" id="KW-1185">Reference proteome</keyword>
<reference evidence="3" key="4">
    <citation type="submission" date="2024-02" db="EMBL/GenBank/DDBJ databases">
        <title>Comparative genomics of Cryptococcus and Kwoniella reveals pathogenesis evolution and contrasting modes of karyotype evolution via chromosome fusion or intercentromeric recombination.</title>
        <authorList>
            <person name="Coelho M.A."/>
            <person name="David-Palma M."/>
            <person name="Shea T."/>
            <person name="Bowers K."/>
            <person name="McGinley-Smith S."/>
            <person name="Mohammad A.W."/>
            <person name="Gnirke A."/>
            <person name="Yurkov A.M."/>
            <person name="Nowrousian M."/>
            <person name="Sun S."/>
            <person name="Cuomo C.A."/>
            <person name="Heitman J."/>
        </authorList>
    </citation>
    <scope>NUCLEOTIDE SEQUENCE</scope>
    <source>
        <strain evidence="3">CBS 10118</strain>
    </source>
</reference>
<proteinExistence type="predicted"/>
<dbReference type="EMBL" id="CP144545">
    <property type="protein sequence ID" value="WVW85079.1"/>
    <property type="molecule type" value="Genomic_DNA"/>
</dbReference>
<dbReference type="KEGG" id="kbi:30210019"/>
<evidence type="ECO:0000313" key="4">
    <source>
        <dbReference type="Proteomes" id="UP000092730"/>
    </source>
</evidence>
<feature type="region of interest" description="Disordered" evidence="1">
    <location>
        <begin position="1"/>
        <end position="25"/>
    </location>
</feature>